<proteinExistence type="predicted"/>
<evidence type="ECO:0000313" key="2">
    <source>
        <dbReference type="Proteomes" id="UP000585437"/>
    </source>
</evidence>
<reference evidence="1 2" key="1">
    <citation type="submission" date="2020-08" db="EMBL/GenBank/DDBJ databases">
        <title>The Agave Microbiome: Exploring the role of microbial communities in plant adaptations to desert environments.</title>
        <authorList>
            <person name="Partida-Martinez L.P."/>
        </authorList>
    </citation>
    <scope>NUCLEOTIDE SEQUENCE [LARGE SCALE GENOMIC DNA]</scope>
    <source>
        <strain evidence="1 2">AS3.12</strain>
    </source>
</reference>
<name>A0A7X0JLF6_9HYPH</name>
<sequence length="41" mass="4319">MKIALLSASFAVVSLAVAASYVLPSGSTLERGQPYKYAMAR</sequence>
<dbReference type="Proteomes" id="UP000585437">
    <property type="component" value="Unassembled WGS sequence"/>
</dbReference>
<gene>
    <name evidence="1" type="ORF">F4695_003172</name>
</gene>
<dbReference type="RefSeq" id="WP_256413830.1">
    <property type="nucleotide sequence ID" value="NZ_JACHBU010000006.1"/>
</dbReference>
<dbReference type="AlphaFoldDB" id="A0A7X0JLF6"/>
<organism evidence="1 2">
    <name type="scientific">Rhizobium soli</name>
    <dbReference type="NCBI Taxonomy" id="424798"/>
    <lineage>
        <taxon>Bacteria</taxon>
        <taxon>Pseudomonadati</taxon>
        <taxon>Pseudomonadota</taxon>
        <taxon>Alphaproteobacteria</taxon>
        <taxon>Hyphomicrobiales</taxon>
        <taxon>Rhizobiaceae</taxon>
        <taxon>Rhizobium/Agrobacterium group</taxon>
        <taxon>Rhizobium</taxon>
    </lineage>
</organism>
<dbReference type="EMBL" id="JACHBU010000006">
    <property type="protein sequence ID" value="MBB6509788.1"/>
    <property type="molecule type" value="Genomic_DNA"/>
</dbReference>
<comment type="caution">
    <text evidence="1">The sequence shown here is derived from an EMBL/GenBank/DDBJ whole genome shotgun (WGS) entry which is preliminary data.</text>
</comment>
<keyword evidence="2" id="KW-1185">Reference proteome</keyword>
<protein>
    <submittedName>
        <fullName evidence="1">Uncharacterized protein</fullName>
    </submittedName>
</protein>
<accession>A0A7X0JLF6</accession>
<evidence type="ECO:0000313" key="1">
    <source>
        <dbReference type="EMBL" id="MBB6509788.1"/>
    </source>
</evidence>